<dbReference type="PANTHER" id="PTHR47691">
    <property type="entry name" value="REGULATOR-RELATED"/>
    <property type="match status" value="1"/>
</dbReference>
<dbReference type="PANTHER" id="PTHR47691:SF3">
    <property type="entry name" value="HTH-TYPE TRANSCRIPTIONAL REGULATOR RV0890C-RELATED"/>
    <property type="match status" value="1"/>
</dbReference>
<name>A0A6S7K2I9_PARCT</name>
<dbReference type="InterPro" id="IPR019734">
    <property type="entry name" value="TPR_rpt"/>
</dbReference>
<dbReference type="PROSITE" id="PS50005">
    <property type="entry name" value="TPR"/>
    <property type="match status" value="1"/>
</dbReference>
<dbReference type="Proteomes" id="UP001152795">
    <property type="component" value="Unassembled WGS sequence"/>
</dbReference>
<comment type="caution">
    <text evidence="2">The sequence shown here is derived from an EMBL/GenBank/DDBJ whole genome shotgun (WGS) entry which is preliminary data.</text>
</comment>
<evidence type="ECO:0000313" key="2">
    <source>
        <dbReference type="EMBL" id="CAB4035950.1"/>
    </source>
</evidence>
<dbReference type="Pfam" id="PF05729">
    <property type="entry name" value="NACHT"/>
    <property type="match status" value="1"/>
</dbReference>
<sequence>TLPKSYVPSAVPLFTGREDEIEQITNLITGQSTRLVNIWGSPGFGKTSTAIEVARHLLSLTCPVYFFKFQGIRTVDEFLSKILSIFKTNLADLSLPPIDKLVSILREISSRIFLIFDNLDELLSSGSSSIKLAGLFGQLLDSNVNVNVVFTTRELLENMRDLIECFRDIRIRPLHPVSSAEFVRQLLPSFSESVVANVARISSNVPLAIKLVASIVENNNEDMANKILAELNLSGNLLEIDGSYEQNMKRLFDTPFEQLTLSDKHALISLTVFSSGRISKDAAVDVISDEIGVVKAVGILKTLVKKSLIDEDPCGEYYSIHPLIHSFVADKAKQSDFKNVFQSSRIRFCRYYFLVFERFNDDFLSGKSVDAPQLQDAMEHLSIAIHYFTTSTCSLENCQDLFRILSKSEIFLFLIGLPSVESLDISKLYGFAIDKCRTQQYNDAYSKLHVSKYFVSIAFPLFCSSKYLEIPKHIREDVMLLSDGSAAKLGCYEGISLISKGNIKSGIECIEKYVDGLQNCADQQLVKCLCLQLLALFYTHSKEYSKSSKLSKEAIEVCKEIGNYNIFLIFDCDETLSMTQREYKGEQLILFVYLLTRWSKQILSDETQLYFLNFVDQLERQVENKAYNASQYLFRIFTYGDCLLAGLGVCVGQEVLLDERITFLEKSVMSDDCCFLTDTTFPIRSEMSVSWFSARLLNCYNFQIANEKKQGVSVDTCRNALDLSLKQCGKQHWNTAVCYLNMGLAETRAENYISALNAFDQALQIMTAIHDGSSSRNADLAEVYIGKGEAYKWLNKFQSAAASFDEALRIKMKLCDEGTEEIAEILVLLGQSQLCFNDLSSGLATLEQALQIMKKLYVKKPNSNTYISGVVECYCVIGQVHNRLGNNTESVKCFKTALEVSTDCDEERSFIQSLICMHLIDLKVDENLTYMELLESSLSLIKESGRPFLPALYLRLGSMQVESGKYKAGLAFLQEALDIELEVTLRSNFITRAVTVLCYISMVKALNNIEKFKLARKVIDRATQIAESFPEGSKHLWIFRCYTWKGRIQNNMREYITAIDSLKHAFLQLPKISHESCNKFEEFECHWAIAVAHFYVGSYKDALTSFYDALFVIKDRSPVESVAEAQVYLHIAKVAQKMKNKTLEASNLRLAYKMYSNVLGETHSQTQVTYIAYIRALIRLR</sequence>
<evidence type="ECO:0000259" key="1">
    <source>
        <dbReference type="Pfam" id="PF05729"/>
    </source>
</evidence>
<dbReference type="SUPFAM" id="SSF52540">
    <property type="entry name" value="P-loop containing nucleoside triphosphate hydrolases"/>
    <property type="match status" value="1"/>
</dbReference>
<dbReference type="InterPro" id="IPR027417">
    <property type="entry name" value="P-loop_NTPase"/>
</dbReference>
<protein>
    <submittedName>
        <fullName evidence="2">WD repeat-containing alr2800, partial</fullName>
    </submittedName>
</protein>
<dbReference type="InterPro" id="IPR007111">
    <property type="entry name" value="NACHT_NTPase"/>
</dbReference>
<dbReference type="AlphaFoldDB" id="A0A6S7K2I9"/>
<dbReference type="Gene3D" id="3.40.50.300">
    <property type="entry name" value="P-loop containing nucleotide triphosphate hydrolases"/>
    <property type="match status" value="1"/>
</dbReference>
<feature type="domain" description="NACHT" evidence="1">
    <location>
        <begin position="35"/>
        <end position="187"/>
    </location>
</feature>
<gene>
    <name evidence="2" type="ORF">PACLA_8A046668</name>
</gene>
<accession>A0A6S7K2I9</accession>
<keyword evidence="3" id="KW-1185">Reference proteome</keyword>
<feature type="non-terminal residue" evidence="2">
    <location>
        <position position="1"/>
    </location>
</feature>
<evidence type="ECO:0000313" key="3">
    <source>
        <dbReference type="Proteomes" id="UP001152795"/>
    </source>
</evidence>
<dbReference type="InterPro" id="IPR011990">
    <property type="entry name" value="TPR-like_helical_dom_sf"/>
</dbReference>
<proteinExistence type="predicted"/>
<dbReference type="SUPFAM" id="SSF48452">
    <property type="entry name" value="TPR-like"/>
    <property type="match status" value="2"/>
</dbReference>
<organism evidence="2 3">
    <name type="scientific">Paramuricea clavata</name>
    <name type="common">Red gorgonian</name>
    <name type="synonym">Violescent sea-whip</name>
    <dbReference type="NCBI Taxonomy" id="317549"/>
    <lineage>
        <taxon>Eukaryota</taxon>
        <taxon>Metazoa</taxon>
        <taxon>Cnidaria</taxon>
        <taxon>Anthozoa</taxon>
        <taxon>Octocorallia</taxon>
        <taxon>Malacalcyonacea</taxon>
        <taxon>Plexauridae</taxon>
        <taxon>Paramuricea</taxon>
    </lineage>
</organism>
<dbReference type="PRINTS" id="PR00364">
    <property type="entry name" value="DISEASERSIST"/>
</dbReference>
<reference evidence="2" key="1">
    <citation type="submission" date="2020-04" db="EMBL/GenBank/DDBJ databases">
        <authorList>
            <person name="Alioto T."/>
            <person name="Alioto T."/>
            <person name="Gomez Garrido J."/>
        </authorList>
    </citation>
    <scope>NUCLEOTIDE SEQUENCE</scope>
    <source>
        <strain evidence="2">A484AB</strain>
    </source>
</reference>
<dbReference type="SMART" id="SM00028">
    <property type="entry name" value="TPR"/>
    <property type="match status" value="10"/>
</dbReference>
<dbReference type="Gene3D" id="1.25.40.10">
    <property type="entry name" value="Tetratricopeptide repeat domain"/>
    <property type="match status" value="2"/>
</dbReference>
<dbReference type="EMBL" id="CACRXK020021536">
    <property type="protein sequence ID" value="CAB4035950.1"/>
    <property type="molecule type" value="Genomic_DNA"/>
</dbReference>
<dbReference type="Pfam" id="PF13181">
    <property type="entry name" value="TPR_8"/>
    <property type="match status" value="1"/>
</dbReference>
<dbReference type="OrthoDB" id="19588at2759"/>